<comment type="catalytic activity">
    <reaction evidence="3">
        <text>ATP + H2O = ADP + phosphate + H(+)</text>
        <dbReference type="Rhea" id="RHEA:13065"/>
        <dbReference type="ChEBI" id="CHEBI:15377"/>
        <dbReference type="ChEBI" id="CHEBI:15378"/>
        <dbReference type="ChEBI" id="CHEBI:30616"/>
        <dbReference type="ChEBI" id="CHEBI:43474"/>
        <dbReference type="ChEBI" id="CHEBI:456216"/>
        <dbReference type="EC" id="5.6.2.3"/>
    </reaction>
</comment>
<evidence type="ECO:0000256" key="2">
    <source>
        <dbReference type="ARBA" id="ARBA00034617"/>
    </source>
</evidence>
<organism evidence="7 8">
    <name type="scientific">Halobacterium litoreum</name>
    <dbReference type="NCBI Taxonomy" id="2039234"/>
    <lineage>
        <taxon>Archaea</taxon>
        <taxon>Methanobacteriati</taxon>
        <taxon>Methanobacteriota</taxon>
        <taxon>Stenosarchaea group</taxon>
        <taxon>Halobacteria</taxon>
        <taxon>Halobacteriales</taxon>
        <taxon>Halobacteriaceae</taxon>
        <taxon>Halobacterium</taxon>
    </lineage>
</organism>
<dbReference type="RefSeq" id="WP_232570714.1">
    <property type="nucleotide sequence ID" value="NZ_CP089466.1"/>
</dbReference>
<keyword evidence="7" id="KW-0067">ATP-binding</keyword>
<dbReference type="EMBL" id="JBHRWN010000002">
    <property type="protein sequence ID" value="MFC3478169.1"/>
    <property type="molecule type" value="Genomic_DNA"/>
</dbReference>
<feature type="region of interest" description="Disordered" evidence="5">
    <location>
        <begin position="317"/>
        <end position="341"/>
    </location>
</feature>
<evidence type="ECO:0000256" key="1">
    <source>
        <dbReference type="ARBA" id="ARBA00007816"/>
    </source>
</evidence>
<dbReference type="GO" id="GO:0005524">
    <property type="term" value="F:ATP binding"/>
    <property type="evidence" value="ECO:0007669"/>
    <property type="project" value="UniProtKB-KW"/>
</dbReference>
<reference evidence="7 8" key="1">
    <citation type="journal article" date="2019" name="Int. J. Syst. Evol. Microbiol.">
        <title>The Global Catalogue of Microorganisms (GCM) 10K type strain sequencing project: providing services to taxonomists for standard genome sequencing and annotation.</title>
        <authorList>
            <consortium name="The Broad Institute Genomics Platform"/>
            <consortium name="The Broad Institute Genome Sequencing Center for Infectious Disease"/>
            <person name="Wu L."/>
            <person name="Ma J."/>
        </authorList>
    </citation>
    <scope>NUCLEOTIDE SEQUENCE [LARGE SCALE GENOMIC DNA]</scope>
    <source>
        <strain evidence="7 8">CGMCC 1.12562</strain>
    </source>
</reference>
<sequence length="341" mass="34887">MDVLGGDGRPHGTLGHYLAADGSVGERVGVDLSGPHAGVVVGKRGSGKSYTLGVLAEALTDASGVAPVVVDPMGAFGGLSAAGIEVVRARTRASALPPRAWCDLLGLDATSPAGTLVWRAAEAETTLDGMRSWVESRDADPAAVRAASNHLALAASWDCFSPSAPGVASLLDGGAVLDCTHLQGAALRAVVYAVATALYRAAVDDRASRLPWLLVDEAHACASGVAASAVETLFTRGRAPGASVVLATQRPSALPEVAVSQSDLLVAHRLTSERDVAALADARPTFLSGDVASRLPHSTGDALVVDDATEAACSVRVRERRTEHEGRSASANAPTNRRNLT</sequence>
<feature type="compositionally biased region" description="Basic and acidic residues" evidence="5">
    <location>
        <begin position="317"/>
        <end position="327"/>
    </location>
</feature>
<dbReference type="InterPro" id="IPR027417">
    <property type="entry name" value="P-loop_NTPase"/>
</dbReference>
<accession>A0ABD5NG83</accession>
<feature type="compositionally biased region" description="Polar residues" evidence="5">
    <location>
        <begin position="329"/>
        <end position="341"/>
    </location>
</feature>
<dbReference type="AlphaFoldDB" id="A0ABD5NG83"/>
<dbReference type="PANTHER" id="PTHR42957:SF1">
    <property type="entry name" value="HELICASE MJ1565-RELATED"/>
    <property type="match status" value="1"/>
</dbReference>
<dbReference type="SUPFAM" id="SSF52540">
    <property type="entry name" value="P-loop containing nucleoside triphosphate hydrolases"/>
    <property type="match status" value="1"/>
</dbReference>
<evidence type="ECO:0000313" key="8">
    <source>
        <dbReference type="Proteomes" id="UP001595660"/>
    </source>
</evidence>
<comment type="caution">
    <text evidence="7">The sequence shown here is derived from an EMBL/GenBank/DDBJ whole genome shotgun (WGS) entry which is preliminary data.</text>
</comment>
<gene>
    <name evidence="7" type="ORF">ACFOKC_10590</name>
</gene>
<name>A0ABD5NG83_9EURY</name>
<proteinExistence type="inferred from homology"/>
<dbReference type="InterPro" id="IPR008571">
    <property type="entry name" value="HerA-like"/>
</dbReference>
<dbReference type="GeneID" id="69118827"/>
<keyword evidence="8" id="KW-1185">Reference proteome</keyword>
<evidence type="ECO:0000256" key="3">
    <source>
        <dbReference type="ARBA" id="ARBA00048954"/>
    </source>
</evidence>
<dbReference type="Proteomes" id="UP001595660">
    <property type="component" value="Unassembled WGS sequence"/>
</dbReference>
<evidence type="ECO:0000313" key="7">
    <source>
        <dbReference type="EMBL" id="MFC3478169.1"/>
    </source>
</evidence>
<evidence type="ECO:0000256" key="5">
    <source>
        <dbReference type="SAM" id="MobiDB-lite"/>
    </source>
</evidence>
<comment type="catalytic activity">
    <reaction evidence="4">
        <text>ATP + H2O = ADP + phosphate + H(+)</text>
        <dbReference type="Rhea" id="RHEA:13065"/>
        <dbReference type="ChEBI" id="CHEBI:15377"/>
        <dbReference type="ChEBI" id="CHEBI:15378"/>
        <dbReference type="ChEBI" id="CHEBI:30616"/>
        <dbReference type="ChEBI" id="CHEBI:43474"/>
        <dbReference type="ChEBI" id="CHEBI:456216"/>
        <dbReference type="EC" id="5.6.2.4"/>
    </reaction>
</comment>
<dbReference type="PANTHER" id="PTHR42957">
    <property type="entry name" value="HELICASE MJ1565-RELATED"/>
    <property type="match status" value="1"/>
</dbReference>
<comment type="similarity">
    <text evidence="1">Belongs to the HerA family.</text>
</comment>
<dbReference type="GO" id="GO:0043139">
    <property type="term" value="F:5'-3' DNA helicase activity"/>
    <property type="evidence" value="ECO:0007669"/>
    <property type="project" value="UniProtKB-EC"/>
</dbReference>
<dbReference type="GO" id="GO:0043138">
    <property type="term" value="F:3'-5' DNA helicase activity"/>
    <property type="evidence" value="ECO:0007669"/>
    <property type="project" value="UniProtKB-EC"/>
</dbReference>
<dbReference type="Pfam" id="PF01935">
    <property type="entry name" value="DUF87"/>
    <property type="match status" value="1"/>
</dbReference>
<evidence type="ECO:0000259" key="6">
    <source>
        <dbReference type="Pfam" id="PF01935"/>
    </source>
</evidence>
<keyword evidence="7" id="KW-0547">Nucleotide-binding</keyword>
<dbReference type="Gene3D" id="3.40.50.300">
    <property type="entry name" value="P-loop containing nucleotide triphosphate hydrolases"/>
    <property type="match status" value="2"/>
</dbReference>
<protein>
    <submittedName>
        <fullName evidence="7">ATP-binding protein</fullName>
    </submittedName>
</protein>
<comment type="catalytic activity">
    <reaction evidence="2">
        <text>Couples ATP hydrolysis with the unwinding of duplex DNA by translocating in the 3'-5' direction.</text>
        <dbReference type="EC" id="5.6.2.4"/>
    </reaction>
</comment>
<feature type="domain" description="Helicase HerA central" evidence="6">
    <location>
        <begin position="40"/>
        <end position="109"/>
    </location>
</feature>
<evidence type="ECO:0000256" key="4">
    <source>
        <dbReference type="ARBA" id="ARBA00048988"/>
    </source>
</evidence>
<dbReference type="InterPro" id="IPR002789">
    <property type="entry name" value="HerA_central"/>
</dbReference>